<dbReference type="GO" id="GO:0047989">
    <property type="term" value="F:hydroxybutyrate-dimer hydrolase activity"/>
    <property type="evidence" value="ECO:0007669"/>
    <property type="project" value="UniProtKB-EC"/>
</dbReference>
<accession>A0A2X2C9D1</accession>
<keyword evidence="2" id="KW-0732">Signal</keyword>
<feature type="signal peptide" evidence="2">
    <location>
        <begin position="1"/>
        <end position="22"/>
    </location>
</feature>
<dbReference type="InterPro" id="IPR029058">
    <property type="entry name" value="AB_hydrolase_fold"/>
</dbReference>
<evidence type="ECO:0000256" key="2">
    <source>
        <dbReference type="SAM" id="SignalP"/>
    </source>
</evidence>
<sequence length="679" mass="74277">MQKRLGILAIGLGVSFVLYANAAQIDATSRHDHRPQWLKIYSVRHTDGISDDLLTAGLGKAIWLGEAPGYRDTAHPTVNELRRNALYSKQDPRQGWGRLYGPTLIDGSVVADAERVAGDEVLAYSDDQQGFATAAMLLHIPKNFSWQSPCILAVPASGSSRLYQDVPRVGGWGLHRGCAVVYTDKGQGNGWHDLATNRVQLIDGRVVSSFMAGQEAHFRAPLHTAERAKYLSHYPDRLAFKHAHSRLNPDATWGRDVLRSIEFAFWWINRSRPERAKRLSSVNTLVIVTGNSNGGGAALLAGEADHAGIIDGIVAAQPQVQPRASGLVSIERAGREWRGGGRSLIDYFSQAILYQPCAVLATPNAPFATEITYAAQRCQSLSEQGLVKGNKPVEQAREALAKLHALGWEPEADDQQAFSFRVAPTATLLKYITALGRFGVEDHLCNYSIASHDASSFRPRATTDKELATLFVDAGGGPPVGSIDLINDADPRGPHWDTESVSVRSGRKDYNLDGARCLRRLAAGHSYEAYRVRQGNNEFRATGNLHGIPTLVLHGRTDARVPPMFSSRPYLGLNSLVEGLKSRLSYIEIDNVGHFGASPPFDSHYLPLTYYEEQALDQMWAHLTQGRPLPPSQFVRTKSRGGVSGSAPDTTLANLAPMQLMPVVEDRISVRHGKVTIPD</sequence>
<dbReference type="AlphaFoldDB" id="A0A2X2C9D1"/>
<keyword evidence="1 3" id="KW-0378">Hydrolase</keyword>
<dbReference type="SUPFAM" id="SSF53474">
    <property type="entry name" value="alpha/beta-Hydrolases"/>
    <property type="match status" value="1"/>
</dbReference>
<feature type="chain" id="PRO_5016099480" evidence="2">
    <location>
        <begin position="23"/>
        <end position="679"/>
    </location>
</feature>
<dbReference type="InterPro" id="IPR016582">
    <property type="entry name" value="OHBut_olig_hydro_put"/>
</dbReference>
<reference evidence="3 4" key="1">
    <citation type="submission" date="2018-06" db="EMBL/GenBank/DDBJ databases">
        <authorList>
            <consortium name="Pathogen Informatics"/>
            <person name="Doyle S."/>
        </authorList>
    </citation>
    <scope>NUCLEOTIDE SEQUENCE [LARGE SCALE GENOMIC DNA]</scope>
    <source>
        <strain evidence="3 4">NCTC11842</strain>
    </source>
</reference>
<gene>
    <name evidence="3" type="ORF">NCTC11842_01618</name>
</gene>
<name>A0A2X2C9D1_PSELU</name>
<evidence type="ECO:0000313" key="4">
    <source>
        <dbReference type="Proteomes" id="UP000250443"/>
    </source>
</evidence>
<dbReference type="EC" id="3.1.1.22" evidence="3"/>
<dbReference type="Pfam" id="PF10605">
    <property type="entry name" value="3HBOH"/>
    <property type="match status" value="1"/>
</dbReference>
<dbReference type="GO" id="GO:0019605">
    <property type="term" value="P:butyrate metabolic process"/>
    <property type="evidence" value="ECO:0007669"/>
    <property type="project" value="InterPro"/>
</dbReference>
<dbReference type="EMBL" id="UAUF01000010">
    <property type="protein sequence ID" value="SPZ05152.1"/>
    <property type="molecule type" value="Genomic_DNA"/>
</dbReference>
<dbReference type="Proteomes" id="UP000250443">
    <property type="component" value="Unassembled WGS sequence"/>
</dbReference>
<protein>
    <submittedName>
        <fullName evidence="3">D-(-)-3-hydroxybutyrate oligomer hydrolase</fullName>
        <ecNumber evidence="3">3.1.1.22</ecNumber>
    </submittedName>
</protein>
<evidence type="ECO:0000256" key="1">
    <source>
        <dbReference type="ARBA" id="ARBA00022801"/>
    </source>
</evidence>
<dbReference type="RefSeq" id="WP_074830051.1">
    <property type="nucleotide sequence ID" value="NZ_UAUF01000010.1"/>
</dbReference>
<dbReference type="GO" id="GO:0005615">
    <property type="term" value="C:extracellular space"/>
    <property type="evidence" value="ECO:0007669"/>
    <property type="project" value="InterPro"/>
</dbReference>
<dbReference type="Gene3D" id="3.40.50.1820">
    <property type="entry name" value="alpha/beta hydrolase"/>
    <property type="match status" value="1"/>
</dbReference>
<evidence type="ECO:0000313" key="3">
    <source>
        <dbReference type="EMBL" id="SPZ05152.1"/>
    </source>
</evidence>
<dbReference type="GeneID" id="300269276"/>
<proteinExistence type="predicted"/>
<organism evidence="3 4">
    <name type="scientific">Pseudomonas luteola</name>
    <dbReference type="NCBI Taxonomy" id="47886"/>
    <lineage>
        <taxon>Bacteria</taxon>
        <taxon>Pseudomonadati</taxon>
        <taxon>Pseudomonadota</taxon>
        <taxon>Gammaproteobacteria</taxon>
        <taxon>Pseudomonadales</taxon>
        <taxon>Pseudomonadaceae</taxon>
        <taxon>Pseudomonas</taxon>
    </lineage>
</organism>